<feature type="compositionally biased region" description="Polar residues" evidence="2">
    <location>
        <begin position="112"/>
        <end position="155"/>
    </location>
</feature>
<feature type="compositionally biased region" description="Low complexity" evidence="2">
    <location>
        <begin position="623"/>
        <end position="633"/>
    </location>
</feature>
<dbReference type="OMA" id="KYGNGVM"/>
<protein>
    <submittedName>
        <fullName evidence="3">CSON006198 protein</fullName>
    </submittedName>
</protein>
<dbReference type="VEuPathDB" id="VectorBase:CSON006198"/>
<feature type="coiled-coil region" evidence="1">
    <location>
        <begin position="158"/>
        <end position="520"/>
    </location>
</feature>
<gene>
    <name evidence="3" type="primary">CSON006198</name>
</gene>
<dbReference type="PANTHER" id="PTHR18911">
    <property type="entry name" value="CTCL TUMOR ANTIGEN HD-CL-01"/>
    <property type="match status" value="1"/>
</dbReference>
<evidence type="ECO:0000256" key="1">
    <source>
        <dbReference type="SAM" id="Coils"/>
    </source>
</evidence>
<keyword evidence="1" id="KW-0175">Coiled coil</keyword>
<dbReference type="AlphaFoldDB" id="A0A336LWD7"/>
<dbReference type="GO" id="GO:0031267">
    <property type="term" value="F:small GTPase binding"/>
    <property type="evidence" value="ECO:0007669"/>
    <property type="project" value="TreeGrafter"/>
</dbReference>
<dbReference type="GO" id="GO:0099518">
    <property type="term" value="P:vesicle cytoskeletal trafficking"/>
    <property type="evidence" value="ECO:0007669"/>
    <property type="project" value="TreeGrafter"/>
</dbReference>
<proteinExistence type="predicted"/>
<evidence type="ECO:0000313" key="3">
    <source>
        <dbReference type="EMBL" id="SSX22130.1"/>
    </source>
</evidence>
<feature type="region of interest" description="Disordered" evidence="2">
    <location>
        <begin position="618"/>
        <end position="677"/>
    </location>
</feature>
<dbReference type="PANTHER" id="PTHR18911:SF5">
    <property type="entry name" value="COILED-COIL DOMAIN-CONTAINING PROTEIN 186"/>
    <property type="match status" value="1"/>
</dbReference>
<organism evidence="3">
    <name type="scientific">Culicoides sonorensis</name>
    <name type="common">Biting midge</name>
    <dbReference type="NCBI Taxonomy" id="179676"/>
    <lineage>
        <taxon>Eukaryota</taxon>
        <taxon>Metazoa</taxon>
        <taxon>Ecdysozoa</taxon>
        <taxon>Arthropoda</taxon>
        <taxon>Hexapoda</taxon>
        <taxon>Insecta</taxon>
        <taxon>Pterygota</taxon>
        <taxon>Neoptera</taxon>
        <taxon>Endopterygota</taxon>
        <taxon>Diptera</taxon>
        <taxon>Nematocera</taxon>
        <taxon>Chironomoidea</taxon>
        <taxon>Ceratopogonidae</taxon>
        <taxon>Ceratopogoninae</taxon>
        <taxon>Culicoides</taxon>
        <taxon>Monoculicoides</taxon>
    </lineage>
</organism>
<reference evidence="3" key="1">
    <citation type="submission" date="2018-07" db="EMBL/GenBank/DDBJ databases">
        <authorList>
            <person name="Quirk P.G."/>
            <person name="Krulwich T.A."/>
        </authorList>
    </citation>
    <scope>NUCLEOTIDE SEQUENCE</scope>
</reference>
<feature type="region of interest" description="Disordered" evidence="2">
    <location>
        <begin position="111"/>
        <end position="155"/>
    </location>
</feature>
<feature type="compositionally biased region" description="Low complexity" evidence="2">
    <location>
        <begin position="658"/>
        <end position="675"/>
    </location>
</feature>
<sequence>MEETKPEDMEDCKIEKHIDTSSSDKIDVGFQELADKKVSNMLQEVDLNKEDDEFGPVTKMDESVVKFCISTEDRLVPEGKESSTSIDHQNKDKAISLLDLAEIQPPEIPRVSSESNLISDPSNVAQTKGNKSNFLSFDSSTDSYQENARTSSSQSCPINEFESKFLEEQANLKRLLEESQNKCSELLEVVTKRDETIAMLHSTRALLEKEKASMKRELEIATKEKENAVIRYATVEKSVLDAKTAKEQAEKKMKDAAKEVEAANTRMKFAVSEKNRVTGLFDQKCQELRLSQREIERLRGDVSSLETKLKWNTTKLKTELENKTAADKKIEELTEELNKMKLSEISRAKEEVENEKALVTEKQFMEQQATLILLKHGNEEKEKRIEILTKKLSTATTDNTDLNTKVRNLSSENETLKSDTEKQKQEINDLQLQLDKEVIKVAELQSKVNDIESLQTQLTLAKDETARTKKELDSVNINYEELCQEVEKIRGKETELLQFNKELAERCVKLQNDCALLNSKLLAIELENNNIKKDKKYYDDIIEALEKDFATEKQQRADERVLMTKHISDRTKQAENLQKQLDLVTGDMQALKKKHSQTVKELTRETSQLRKKVEHLEAKLQTVNHSSVHVSSESENEKDLSKSDSVSINSDSESHQQNHPSAPNHDSSSSSNNINFGEPSKKTLIERILKLQHATARQAEKIDFLENHSATLVAELQKKSKLIQDYMLREQSGALASAKSDKNKAELSKYGGIMAAVYGGAAVKNTSNEITLELSLEINRKLQALLEDTILKNITLKENVDTLGLEVDALIKKLAGSK</sequence>
<feature type="region of interest" description="Disordered" evidence="2">
    <location>
        <begin position="1"/>
        <end position="20"/>
    </location>
</feature>
<accession>A0A336LWD7</accession>
<dbReference type="InterPro" id="IPR038830">
    <property type="entry name" value="CCDC186"/>
</dbReference>
<dbReference type="GO" id="GO:0005802">
    <property type="term" value="C:trans-Golgi network"/>
    <property type="evidence" value="ECO:0007669"/>
    <property type="project" value="TreeGrafter"/>
</dbReference>
<name>A0A336LWD7_CULSO</name>
<evidence type="ECO:0000256" key="2">
    <source>
        <dbReference type="SAM" id="MobiDB-lite"/>
    </source>
</evidence>
<dbReference type="EMBL" id="UFQT01000234">
    <property type="protein sequence ID" value="SSX22130.1"/>
    <property type="molecule type" value="Genomic_DNA"/>
</dbReference>